<dbReference type="InterPro" id="IPR000740">
    <property type="entry name" value="GrpE"/>
</dbReference>
<dbReference type="AlphaFoldDB" id="A0A9D1S2Q3"/>
<dbReference type="HAMAP" id="MF_01151">
    <property type="entry name" value="GrpE"/>
    <property type="match status" value="1"/>
</dbReference>
<evidence type="ECO:0000256" key="5">
    <source>
        <dbReference type="ARBA" id="ARBA00023016"/>
    </source>
</evidence>
<evidence type="ECO:0000256" key="13">
    <source>
        <dbReference type="SAM" id="Coils"/>
    </source>
</evidence>
<dbReference type="Proteomes" id="UP000824073">
    <property type="component" value="Unassembled WGS sequence"/>
</dbReference>
<evidence type="ECO:0000256" key="4">
    <source>
        <dbReference type="ARBA" id="ARBA00022490"/>
    </source>
</evidence>
<dbReference type="Gene3D" id="3.90.20.20">
    <property type="match status" value="1"/>
</dbReference>
<evidence type="ECO:0000256" key="7">
    <source>
        <dbReference type="ARBA" id="ARBA00053401"/>
    </source>
</evidence>
<evidence type="ECO:0000313" key="15">
    <source>
        <dbReference type="EMBL" id="HIU44618.1"/>
    </source>
</evidence>
<comment type="subcellular location">
    <subcellularLocation>
        <location evidence="1 10">Cytoplasm</location>
    </subcellularLocation>
</comment>
<keyword evidence="5 10" id="KW-0346">Stress response</keyword>
<dbReference type="CDD" id="cd00446">
    <property type="entry name" value="GrpE"/>
    <property type="match status" value="1"/>
</dbReference>
<dbReference type="Gene3D" id="2.30.22.10">
    <property type="entry name" value="Head domain of nucleotide exchange factor GrpE"/>
    <property type="match status" value="1"/>
</dbReference>
<evidence type="ECO:0000256" key="11">
    <source>
        <dbReference type="RuleBase" id="RU000639"/>
    </source>
</evidence>
<evidence type="ECO:0000256" key="10">
    <source>
        <dbReference type="HAMAP-Rule" id="MF_01151"/>
    </source>
</evidence>
<dbReference type="GO" id="GO:0051087">
    <property type="term" value="F:protein-folding chaperone binding"/>
    <property type="evidence" value="ECO:0007669"/>
    <property type="project" value="InterPro"/>
</dbReference>
<organism evidence="15 16">
    <name type="scientific">Candidatus Ventrousia excrementavium</name>
    <dbReference type="NCBI Taxonomy" id="2840961"/>
    <lineage>
        <taxon>Bacteria</taxon>
        <taxon>Bacillati</taxon>
        <taxon>Bacillota</taxon>
        <taxon>Clostridia</taxon>
        <taxon>Eubacteriales</taxon>
        <taxon>Clostridiaceae</taxon>
        <taxon>Clostridiaceae incertae sedis</taxon>
        <taxon>Candidatus Ventrousia</taxon>
    </lineage>
</organism>
<keyword evidence="4 10" id="KW-0963">Cytoplasm</keyword>
<evidence type="ECO:0000313" key="16">
    <source>
        <dbReference type="Proteomes" id="UP000824073"/>
    </source>
</evidence>
<feature type="region of interest" description="Disordered" evidence="14">
    <location>
        <begin position="1"/>
        <end position="31"/>
    </location>
</feature>
<dbReference type="FunFam" id="2.30.22.10:FF:000001">
    <property type="entry name" value="Protein GrpE"/>
    <property type="match status" value="1"/>
</dbReference>
<name>A0A9D1S2Q3_9CLOT</name>
<dbReference type="Pfam" id="PF01025">
    <property type="entry name" value="GrpE"/>
    <property type="match status" value="1"/>
</dbReference>
<dbReference type="GO" id="GO:0000774">
    <property type="term" value="F:adenyl-nucleotide exchange factor activity"/>
    <property type="evidence" value="ECO:0007669"/>
    <property type="project" value="InterPro"/>
</dbReference>
<feature type="compositionally biased region" description="Low complexity" evidence="14">
    <location>
        <begin position="18"/>
        <end position="30"/>
    </location>
</feature>
<reference evidence="15" key="1">
    <citation type="submission" date="2020-10" db="EMBL/GenBank/DDBJ databases">
        <authorList>
            <person name="Gilroy R."/>
        </authorList>
    </citation>
    <scope>NUCLEOTIDE SEQUENCE</scope>
    <source>
        <strain evidence="15">CHK191-8634</strain>
    </source>
</reference>
<reference evidence="15" key="2">
    <citation type="journal article" date="2021" name="PeerJ">
        <title>Extensive microbial diversity within the chicken gut microbiome revealed by metagenomics and culture.</title>
        <authorList>
            <person name="Gilroy R."/>
            <person name="Ravi A."/>
            <person name="Getino M."/>
            <person name="Pursley I."/>
            <person name="Horton D.L."/>
            <person name="Alikhan N.F."/>
            <person name="Baker D."/>
            <person name="Gharbi K."/>
            <person name="Hall N."/>
            <person name="Watson M."/>
            <person name="Adriaenssens E.M."/>
            <person name="Foster-Nyarko E."/>
            <person name="Jarju S."/>
            <person name="Secka A."/>
            <person name="Antonio M."/>
            <person name="Oren A."/>
            <person name="Chaudhuri R.R."/>
            <person name="La Ragione R."/>
            <person name="Hildebrand F."/>
            <person name="Pallen M.J."/>
        </authorList>
    </citation>
    <scope>NUCLEOTIDE SEQUENCE</scope>
    <source>
        <strain evidence="15">CHK191-8634</strain>
    </source>
</reference>
<keyword evidence="6 10" id="KW-0143">Chaperone</keyword>
<evidence type="ECO:0000256" key="3">
    <source>
        <dbReference type="ARBA" id="ARBA00011738"/>
    </source>
</evidence>
<dbReference type="GO" id="GO:0005737">
    <property type="term" value="C:cytoplasm"/>
    <property type="evidence" value="ECO:0007669"/>
    <property type="project" value="UniProtKB-SubCell"/>
</dbReference>
<dbReference type="PROSITE" id="PS01071">
    <property type="entry name" value="GRPE"/>
    <property type="match status" value="1"/>
</dbReference>
<evidence type="ECO:0000256" key="8">
    <source>
        <dbReference type="ARBA" id="ARBA00072274"/>
    </source>
</evidence>
<evidence type="ECO:0000256" key="6">
    <source>
        <dbReference type="ARBA" id="ARBA00023186"/>
    </source>
</evidence>
<sequence>MEENKKETAACQPEADEQPAGAAQAEPQAPADREAELIAQLNELDDRYKRMLAEYDNFRKRSGKEREGVFADAFSAAVSLFLPVLDNLERAAQQTCQDAEYQKGVEMMVKQFYEILDKSGVKPLGEVGEDFDPALHNAIMHVEDESLGENKVCEVLLRGFVRGDRVIRHAMVKVAN</sequence>
<comment type="similarity">
    <text evidence="2 10 12">Belongs to the GrpE family.</text>
</comment>
<dbReference type="SUPFAM" id="SSF51064">
    <property type="entry name" value="Head domain of nucleotide exchange factor GrpE"/>
    <property type="match status" value="1"/>
</dbReference>
<keyword evidence="13" id="KW-0175">Coiled coil</keyword>
<dbReference type="GO" id="GO:0042803">
    <property type="term" value="F:protein homodimerization activity"/>
    <property type="evidence" value="ECO:0007669"/>
    <property type="project" value="InterPro"/>
</dbReference>
<protein>
    <recommendedName>
        <fullName evidence="8 10">Protein GrpE</fullName>
    </recommendedName>
    <alternativeName>
        <fullName evidence="9 10">HSP-70 cofactor</fullName>
    </alternativeName>
</protein>
<comment type="function">
    <text evidence="7 10 11">Participates actively in the response to hyperosmotic and heat shock by preventing the aggregation of stress-denatured proteins, in association with DnaK and GrpE. It is the nucleotide exchange factor for DnaK and may function as a thermosensor. Unfolded proteins bind initially to DnaJ; upon interaction with the DnaJ-bound protein, DnaK hydrolyzes its bound ATP, resulting in the formation of a stable complex. GrpE releases ADP from DnaK; ATP binding to DnaK triggers the release of the substrate protein, thus completing the reaction cycle. Several rounds of ATP-dependent interactions between DnaJ, DnaK and GrpE are required for fully efficient folding.</text>
</comment>
<accession>A0A9D1S2Q3</accession>
<comment type="caution">
    <text evidence="15">The sequence shown here is derived from an EMBL/GenBank/DDBJ whole genome shotgun (WGS) entry which is preliminary data.</text>
</comment>
<dbReference type="SUPFAM" id="SSF58014">
    <property type="entry name" value="Coiled-coil domain of nucleotide exchange factor GrpE"/>
    <property type="match status" value="1"/>
</dbReference>
<dbReference type="InterPro" id="IPR009012">
    <property type="entry name" value="GrpE_head"/>
</dbReference>
<evidence type="ECO:0000256" key="9">
    <source>
        <dbReference type="ARBA" id="ARBA00076414"/>
    </source>
</evidence>
<dbReference type="GO" id="GO:0051082">
    <property type="term" value="F:unfolded protein binding"/>
    <property type="evidence" value="ECO:0007669"/>
    <property type="project" value="TreeGrafter"/>
</dbReference>
<dbReference type="PRINTS" id="PR00773">
    <property type="entry name" value="GRPEPROTEIN"/>
</dbReference>
<gene>
    <name evidence="10 15" type="primary">grpE</name>
    <name evidence="15" type="ORF">IAB67_10005</name>
</gene>
<evidence type="ECO:0000256" key="14">
    <source>
        <dbReference type="SAM" id="MobiDB-lite"/>
    </source>
</evidence>
<feature type="coiled-coil region" evidence="13">
    <location>
        <begin position="34"/>
        <end position="61"/>
    </location>
</feature>
<dbReference type="GO" id="GO:0006457">
    <property type="term" value="P:protein folding"/>
    <property type="evidence" value="ECO:0007669"/>
    <property type="project" value="InterPro"/>
</dbReference>
<comment type="subunit">
    <text evidence="3 10">Homodimer.</text>
</comment>
<dbReference type="InterPro" id="IPR013805">
    <property type="entry name" value="GrpE_CC"/>
</dbReference>
<evidence type="ECO:0000256" key="2">
    <source>
        <dbReference type="ARBA" id="ARBA00009054"/>
    </source>
</evidence>
<dbReference type="EMBL" id="DVMR01000077">
    <property type="protein sequence ID" value="HIU44618.1"/>
    <property type="molecule type" value="Genomic_DNA"/>
</dbReference>
<dbReference type="PANTHER" id="PTHR21237:SF23">
    <property type="entry name" value="GRPE PROTEIN HOMOLOG, MITOCHONDRIAL"/>
    <property type="match status" value="1"/>
</dbReference>
<evidence type="ECO:0000256" key="12">
    <source>
        <dbReference type="RuleBase" id="RU004478"/>
    </source>
</evidence>
<proteinExistence type="inferred from homology"/>
<dbReference type="PANTHER" id="PTHR21237">
    <property type="entry name" value="GRPE PROTEIN"/>
    <property type="match status" value="1"/>
</dbReference>
<evidence type="ECO:0000256" key="1">
    <source>
        <dbReference type="ARBA" id="ARBA00004496"/>
    </source>
</evidence>